<accession>A0A7Y2KTB6</accession>
<protein>
    <submittedName>
        <fullName evidence="1">Uncharacterized protein</fullName>
    </submittedName>
</protein>
<proteinExistence type="predicted"/>
<dbReference type="AlphaFoldDB" id="A0A7Y2KTB6"/>
<reference evidence="1 2" key="1">
    <citation type="submission" date="2020-05" db="EMBL/GenBank/DDBJ databases">
        <title>Draft Genome Sequences of Sphingomonas sp. Isolated from the International Space Station.</title>
        <authorList>
            <person name="Bijlani S."/>
            <person name="Singh N.K."/>
            <person name="Mason C.E."/>
            <person name="Wang C.C."/>
            <person name="Venkateswaran K."/>
        </authorList>
    </citation>
    <scope>NUCLEOTIDE SEQUENCE [LARGE SCALE GENOMIC DNA]</scope>
    <source>
        <strain evidence="1 2">FKI-L5-BR-P1</strain>
    </source>
</reference>
<gene>
    <name evidence="1" type="ORF">HKX06_20750</name>
</gene>
<dbReference type="EMBL" id="JABEOU010000064">
    <property type="protein sequence ID" value="NNG59774.1"/>
    <property type="molecule type" value="Genomic_DNA"/>
</dbReference>
<evidence type="ECO:0000313" key="2">
    <source>
        <dbReference type="Proteomes" id="UP000550136"/>
    </source>
</evidence>
<sequence length="72" mass="7754">MFAAKVALPPKCEAPRQTRAGVERGTTNFISSNVNEDSTAAARLQRLNVLCGVSGRRAELIAFLIWGEAQHG</sequence>
<comment type="caution">
    <text evidence="1">The sequence shown here is derived from an EMBL/GenBank/DDBJ whole genome shotgun (WGS) entry which is preliminary data.</text>
</comment>
<name>A0A7Y2KTB6_SPHPI</name>
<dbReference type="Proteomes" id="UP000550136">
    <property type="component" value="Unassembled WGS sequence"/>
</dbReference>
<organism evidence="1 2">
    <name type="scientific">Sphingomonas paucimobilis</name>
    <name type="common">Pseudomonas paucimobilis</name>
    <dbReference type="NCBI Taxonomy" id="13689"/>
    <lineage>
        <taxon>Bacteria</taxon>
        <taxon>Pseudomonadati</taxon>
        <taxon>Pseudomonadota</taxon>
        <taxon>Alphaproteobacteria</taxon>
        <taxon>Sphingomonadales</taxon>
        <taxon>Sphingomonadaceae</taxon>
        <taxon>Sphingomonas</taxon>
    </lineage>
</organism>
<evidence type="ECO:0000313" key="1">
    <source>
        <dbReference type="EMBL" id="NNG59774.1"/>
    </source>
</evidence>
<dbReference type="RefSeq" id="WP_170171009.1">
    <property type="nucleotide sequence ID" value="NZ_JABEOU010000064.1"/>
</dbReference>